<dbReference type="AlphaFoldDB" id="A0A0A9C2T1"/>
<reference evidence="1" key="2">
    <citation type="journal article" date="2015" name="Data Brief">
        <title>Shoot transcriptome of the giant reed, Arundo donax.</title>
        <authorList>
            <person name="Barrero R.A."/>
            <person name="Guerrero F.D."/>
            <person name="Moolhuijzen P."/>
            <person name="Goolsby J.A."/>
            <person name="Tidwell J."/>
            <person name="Bellgard S.E."/>
            <person name="Bellgard M.I."/>
        </authorList>
    </citation>
    <scope>NUCLEOTIDE SEQUENCE</scope>
    <source>
        <tissue evidence="1">Shoot tissue taken approximately 20 cm above the soil surface</tissue>
    </source>
</reference>
<sequence length="46" mass="5261">MKLNPQIYDVLAEPLFLGSHQLCLRLRQLSSWLHPVPGWDACCTPL</sequence>
<name>A0A0A9C2T1_ARUDO</name>
<proteinExistence type="predicted"/>
<reference evidence="1" key="1">
    <citation type="submission" date="2014-09" db="EMBL/GenBank/DDBJ databases">
        <authorList>
            <person name="Magalhaes I.L.F."/>
            <person name="Oliveira U."/>
            <person name="Santos F.R."/>
            <person name="Vidigal T.H.D.A."/>
            <person name="Brescovit A.D."/>
            <person name="Santos A.J."/>
        </authorList>
    </citation>
    <scope>NUCLEOTIDE SEQUENCE</scope>
    <source>
        <tissue evidence="1">Shoot tissue taken approximately 20 cm above the soil surface</tissue>
    </source>
</reference>
<evidence type="ECO:0000313" key="1">
    <source>
        <dbReference type="EMBL" id="JAD67665.1"/>
    </source>
</evidence>
<accession>A0A0A9C2T1</accession>
<protein>
    <submittedName>
        <fullName evidence="1">Uncharacterized protein</fullName>
    </submittedName>
</protein>
<organism evidence="1">
    <name type="scientific">Arundo donax</name>
    <name type="common">Giant reed</name>
    <name type="synonym">Donax arundinaceus</name>
    <dbReference type="NCBI Taxonomy" id="35708"/>
    <lineage>
        <taxon>Eukaryota</taxon>
        <taxon>Viridiplantae</taxon>
        <taxon>Streptophyta</taxon>
        <taxon>Embryophyta</taxon>
        <taxon>Tracheophyta</taxon>
        <taxon>Spermatophyta</taxon>
        <taxon>Magnoliopsida</taxon>
        <taxon>Liliopsida</taxon>
        <taxon>Poales</taxon>
        <taxon>Poaceae</taxon>
        <taxon>PACMAD clade</taxon>
        <taxon>Arundinoideae</taxon>
        <taxon>Arundineae</taxon>
        <taxon>Arundo</taxon>
    </lineage>
</organism>
<dbReference type="EMBL" id="GBRH01230230">
    <property type="protein sequence ID" value="JAD67665.1"/>
    <property type="molecule type" value="Transcribed_RNA"/>
</dbReference>